<reference evidence="1" key="2">
    <citation type="submission" date="2020-06" db="EMBL/GenBank/DDBJ databases">
        <title>Helianthus annuus Genome sequencing and assembly Release 2.</title>
        <authorList>
            <person name="Gouzy J."/>
            <person name="Langlade N."/>
            <person name="Munos S."/>
        </authorList>
    </citation>
    <scope>NUCLEOTIDE SEQUENCE</scope>
    <source>
        <tissue evidence="1">Leaves</tissue>
    </source>
</reference>
<evidence type="ECO:0000313" key="1">
    <source>
        <dbReference type="EMBL" id="KAF5814020.1"/>
    </source>
</evidence>
<dbReference type="AlphaFoldDB" id="A0A9K3JEJ9"/>
<sequence length="64" mass="7323">MFKPSRIHSEYSQLSDMESELFSILMSGLAGKGLAGTVCPTRSLWRRTGDRNEILEWFWGAERS</sequence>
<gene>
    <name evidence="1" type="ORF">HanXRQr2_Chr03g0105721</name>
</gene>
<dbReference type="Proteomes" id="UP000215914">
    <property type="component" value="Unassembled WGS sequence"/>
</dbReference>
<dbReference type="Gramene" id="mRNA:HanXRQr2_Chr03g0105721">
    <property type="protein sequence ID" value="CDS:HanXRQr2_Chr03g0105721.1"/>
    <property type="gene ID" value="HanXRQr2_Chr03g0105721"/>
</dbReference>
<organism evidence="1 2">
    <name type="scientific">Helianthus annuus</name>
    <name type="common">Common sunflower</name>
    <dbReference type="NCBI Taxonomy" id="4232"/>
    <lineage>
        <taxon>Eukaryota</taxon>
        <taxon>Viridiplantae</taxon>
        <taxon>Streptophyta</taxon>
        <taxon>Embryophyta</taxon>
        <taxon>Tracheophyta</taxon>
        <taxon>Spermatophyta</taxon>
        <taxon>Magnoliopsida</taxon>
        <taxon>eudicotyledons</taxon>
        <taxon>Gunneridae</taxon>
        <taxon>Pentapetalae</taxon>
        <taxon>asterids</taxon>
        <taxon>campanulids</taxon>
        <taxon>Asterales</taxon>
        <taxon>Asteraceae</taxon>
        <taxon>Asteroideae</taxon>
        <taxon>Heliantheae alliance</taxon>
        <taxon>Heliantheae</taxon>
        <taxon>Helianthus</taxon>
    </lineage>
</organism>
<protein>
    <submittedName>
        <fullName evidence="1">Uncharacterized protein</fullName>
    </submittedName>
</protein>
<accession>A0A9K3JEJ9</accession>
<proteinExistence type="predicted"/>
<keyword evidence="2" id="KW-1185">Reference proteome</keyword>
<comment type="caution">
    <text evidence="1">The sequence shown here is derived from an EMBL/GenBank/DDBJ whole genome shotgun (WGS) entry which is preliminary data.</text>
</comment>
<evidence type="ECO:0000313" key="2">
    <source>
        <dbReference type="Proteomes" id="UP000215914"/>
    </source>
</evidence>
<dbReference type="EMBL" id="MNCJ02000318">
    <property type="protein sequence ID" value="KAF5814020.1"/>
    <property type="molecule type" value="Genomic_DNA"/>
</dbReference>
<name>A0A9K3JEJ9_HELAN</name>
<reference evidence="1" key="1">
    <citation type="journal article" date="2017" name="Nature">
        <title>The sunflower genome provides insights into oil metabolism, flowering and Asterid evolution.</title>
        <authorList>
            <person name="Badouin H."/>
            <person name="Gouzy J."/>
            <person name="Grassa C.J."/>
            <person name="Murat F."/>
            <person name="Staton S.E."/>
            <person name="Cottret L."/>
            <person name="Lelandais-Briere C."/>
            <person name="Owens G.L."/>
            <person name="Carrere S."/>
            <person name="Mayjonade B."/>
            <person name="Legrand L."/>
            <person name="Gill N."/>
            <person name="Kane N.C."/>
            <person name="Bowers J.E."/>
            <person name="Hubner S."/>
            <person name="Bellec A."/>
            <person name="Berard A."/>
            <person name="Berges H."/>
            <person name="Blanchet N."/>
            <person name="Boniface M.C."/>
            <person name="Brunel D."/>
            <person name="Catrice O."/>
            <person name="Chaidir N."/>
            <person name="Claudel C."/>
            <person name="Donnadieu C."/>
            <person name="Faraut T."/>
            <person name="Fievet G."/>
            <person name="Helmstetter N."/>
            <person name="King M."/>
            <person name="Knapp S.J."/>
            <person name="Lai Z."/>
            <person name="Le Paslier M.C."/>
            <person name="Lippi Y."/>
            <person name="Lorenzon L."/>
            <person name="Mandel J.R."/>
            <person name="Marage G."/>
            <person name="Marchand G."/>
            <person name="Marquand E."/>
            <person name="Bret-Mestries E."/>
            <person name="Morien E."/>
            <person name="Nambeesan S."/>
            <person name="Nguyen T."/>
            <person name="Pegot-Espagnet P."/>
            <person name="Pouilly N."/>
            <person name="Raftis F."/>
            <person name="Sallet E."/>
            <person name="Schiex T."/>
            <person name="Thomas J."/>
            <person name="Vandecasteele C."/>
            <person name="Vares D."/>
            <person name="Vear F."/>
            <person name="Vautrin S."/>
            <person name="Crespi M."/>
            <person name="Mangin B."/>
            <person name="Burke J.M."/>
            <person name="Salse J."/>
            <person name="Munos S."/>
            <person name="Vincourt P."/>
            <person name="Rieseberg L.H."/>
            <person name="Langlade N.B."/>
        </authorList>
    </citation>
    <scope>NUCLEOTIDE SEQUENCE</scope>
    <source>
        <tissue evidence="1">Leaves</tissue>
    </source>
</reference>